<name>A0ABQ8SXD2_PERAM</name>
<evidence type="ECO:0000256" key="1">
    <source>
        <dbReference type="SAM" id="MobiDB-lite"/>
    </source>
</evidence>
<accession>A0ABQ8SXD2</accession>
<keyword evidence="3" id="KW-1185">Reference proteome</keyword>
<reference evidence="2 3" key="1">
    <citation type="journal article" date="2022" name="Allergy">
        <title>Genome assembly and annotation of Periplaneta americana reveal a comprehensive cockroach allergen profile.</title>
        <authorList>
            <person name="Wang L."/>
            <person name="Xiong Q."/>
            <person name="Saelim N."/>
            <person name="Wang L."/>
            <person name="Nong W."/>
            <person name="Wan A.T."/>
            <person name="Shi M."/>
            <person name="Liu X."/>
            <person name="Cao Q."/>
            <person name="Hui J.H.L."/>
            <person name="Sookrung N."/>
            <person name="Leung T.F."/>
            <person name="Tungtrongchitr A."/>
            <person name="Tsui S.K.W."/>
        </authorList>
    </citation>
    <scope>NUCLEOTIDE SEQUENCE [LARGE SCALE GENOMIC DNA]</scope>
    <source>
        <strain evidence="2">PWHHKU_190912</strain>
    </source>
</reference>
<feature type="compositionally biased region" description="Polar residues" evidence="1">
    <location>
        <begin position="16"/>
        <end position="30"/>
    </location>
</feature>
<protein>
    <submittedName>
        <fullName evidence="2">Uncharacterized protein</fullName>
    </submittedName>
</protein>
<evidence type="ECO:0000313" key="3">
    <source>
        <dbReference type="Proteomes" id="UP001148838"/>
    </source>
</evidence>
<proteinExistence type="predicted"/>
<feature type="region of interest" description="Disordered" evidence="1">
    <location>
        <begin position="1"/>
        <end position="30"/>
    </location>
</feature>
<evidence type="ECO:0000313" key="2">
    <source>
        <dbReference type="EMBL" id="KAJ4438484.1"/>
    </source>
</evidence>
<gene>
    <name evidence="2" type="ORF">ANN_14429</name>
</gene>
<dbReference type="EMBL" id="JAJSOF020000019">
    <property type="protein sequence ID" value="KAJ4438484.1"/>
    <property type="molecule type" value="Genomic_DNA"/>
</dbReference>
<sequence length="78" mass="8466">MAGLCEGGSKPPGSLKASNSSNSKYSGTPQIDTAMVRVRDETIELHADLWLRKQERTVQWACYKVSPFRHGKSAATAG</sequence>
<dbReference type="Proteomes" id="UP001148838">
    <property type="component" value="Unassembled WGS sequence"/>
</dbReference>
<organism evidence="2 3">
    <name type="scientific">Periplaneta americana</name>
    <name type="common">American cockroach</name>
    <name type="synonym">Blatta americana</name>
    <dbReference type="NCBI Taxonomy" id="6978"/>
    <lineage>
        <taxon>Eukaryota</taxon>
        <taxon>Metazoa</taxon>
        <taxon>Ecdysozoa</taxon>
        <taxon>Arthropoda</taxon>
        <taxon>Hexapoda</taxon>
        <taxon>Insecta</taxon>
        <taxon>Pterygota</taxon>
        <taxon>Neoptera</taxon>
        <taxon>Polyneoptera</taxon>
        <taxon>Dictyoptera</taxon>
        <taxon>Blattodea</taxon>
        <taxon>Blattoidea</taxon>
        <taxon>Blattidae</taxon>
        <taxon>Blattinae</taxon>
        <taxon>Periplaneta</taxon>
    </lineage>
</organism>
<comment type="caution">
    <text evidence="2">The sequence shown here is derived from an EMBL/GenBank/DDBJ whole genome shotgun (WGS) entry which is preliminary data.</text>
</comment>